<evidence type="ECO:0000256" key="3">
    <source>
        <dbReference type="ARBA" id="ARBA00022755"/>
    </source>
</evidence>
<dbReference type="GO" id="GO:0004644">
    <property type="term" value="F:phosphoribosylglycinamide formyltransferase activity"/>
    <property type="evidence" value="ECO:0007669"/>
    <property type="project" value="UniProtKB-UniRule"/>
</dbReference>
<dbReference type="CDD" id="cd08645">
    <property type="entry name" value="FMT_core_GART"/>
    <property type="match status" value="1"/>
</dbReference>
<evidence type="ECO:0000313" key="7">
    <source>
        <dbReference type="Proteomes" id="UP000235701"/>
    </source>
</evidence>
<comment type="caution">
    <text evidence="6">The sequence shown here is derived from an EMBL/GenBank/DDBJ whole genome shotgun (WGS) entry which is preliminary data.</text>
</comment>
<accession>A0A2N6UFH9</accession>
<dbReference type="AlphaFoldDB" id="A0A2N6UFH9"/>
<comment type="similarity">
    <text evidence="4">Belongs to the GART family.</text>
</comment>
<dbReference type="InterPro" id="IPR036477">
    <property type="entry name" value="Formyl_transf_N_sf"/>
</dbReference>
<dbReference type="InterPro" id="IPR004607">
    <property type="entry name" value="GART"/>
</dbReference>
<dbReference type="Pfam" id="PF00551">
    <property type="entry name" value="Formyl_trans_N"/>
    <property type="match status" value="1"/>
</dbReference>
<dbReference type="EC" id="2.1.2.2" evidence="4"/>
<protein>
    <recommendedName>
        <fullName evidence="4">Phosphoribosylglycinamide formyltransferase</fullName>
        <ecNumber evidence="4">2.1.2.2</ecNumber>
    </recommendedName>
    <alternativeName>
        <fullName evidence="4">5'-phosphoribosylglycinamide transformylase</fullName>
    </alternativeName>
    <alternativeName>
        <fullName evidence="4">GAR transformylase</fullName>
        <shortName evidence="4">GART</shortName>
    </alternativeName>
</protein>
<dbReference type="SUPFAM" id="SSF53328">
    <property type="entry name" value="Formyltransferase"/>
    <property type="match status" value="1"/>
</dbReference>
<comment type="function">
    <text evidence="4">Catalyzes the transfer of a formyl group from 10-formyltetrahydrofolate to 5-phospho-ribosyl-glycinamide (GAR), producing 5-phospho-ribosyl-N-formylglycinamide (FGAR) and tetrahydrofolate.</text>
</comment>
<dbReference type="RefSeq" id="WP_070468204.1">
    <property type="nucleotide sequence ID" value="NZ_PNHQ01000003.1"/>
</dbReference>
<dbReference type="GO" id="GO:0005737">
    <property type="term" value="C:cytoplasm"/>
    <property type="evidence" value="ECO:0007669"/>
    <property type="project" value="TreeGrafter"/>
</dbReference>
<feature type="site" description="Raises pKa of active site His" evidence="4">
    <location>
        <position position="141"/>
    </location>
</feature>
<evidence type="ECO:0000313" key="6">
    <source>
        <dbReference type="EMBL" id="PMC80296.1"/>
    </source>
</evidence>
<evidence type="ECO:0000259" key="5">
    <source>
        <dbReference type="Pfam" id="PF00551"/>
    </source>
</evidence>
<dbReference type="Gene3D" id="3.40.50.170">
    <property type="entry name" value="Formyl transferase, N-terminal domain"/>
    <property type="match status" value="1"/>
</dbReference>
<gene>
    <name evidence="4" type="primary">purN</name>
    <name evidence="6" type="ORF">CJ191_01685</name>
</gene>
<dbReference type="OrthoDB" id="9806170at2"/>
<comment type="pathway">
    <text evidence="1 4">Purine metabolism; IMP biosynthesis via de novo pathway; N(2)-formyl-N(1)-(5-phospho-D-ribosyl)glycinamide from N(1)-(5-phospho-D-ribosyl)glycinamide (10-formyl THF route): step 1/1.</text>
</comment>
<evidence type="ECO:0000256" key="4">
    <source>
        <dbReference type="HAMAP-Rule" id="MF_01930"/>
    </source>
</evidence>
<dbReference type="PANTHER" id="PTHR43369">
    <property type="entry name" value="PHOSPHORIBOSYLGLYCINAMIDE FORMYLTRANSFERASE"/>
    <property type="match status" value="1"/>
</dbReference>
<keyword evidence="3 4" id="KW-0658">Purine biosynthesis</keyword>
<dbReference type="PANTHER" id="PTHR43369:SF2">
    <property type="entry name" value="PHOSPHORIBOSYLGLYCINAMIDE FORMYLTRANSFERASE"/>
    <property type="match status" value="1"/>
</dbReference>
<keyword evidence="7" id="KW-1185">Reference proteome</keyword>
<dbReference type="UniPathway" id="UPA00074">
    <property type="reaction ID" value="UER00126"/>
</dbReference>
<keyword evidence="2 4" id="KW-0808">Transferase</keyword>
<feature type="domain" description="Formyl transferase N-terminal" evidence="5">
    <location>
        <begin position="3"/>
        <end position="178"/>
    </location>
</feature>
<organism evidence="6 7">
    <name type="scientific">Aerococcus viridans</name>
    <dbReference type="NCBI Taxonomy" id="1377"/>
    <lineage>
        <taxon>Bacteria</taxon>
        <taxon>Bacillati</taxon>
        <taxon>Bacillota</taxon>
        <taxon>Bacilli</taxon>
        <taxon>Lactobacillales</taxon>
        <taxon>Aerococcaceae</taxon>
        <taxon>Aerococcus</taxon>
    </lineage>
</organism>
<feature type="binding site" evidence="4">
    <location>
        <begin position="81"/>
        <end position="84"/>
    </location>
    <ligand>
        <name>(6R)-10-formyltetrahydrofolate</name>
        <dbReference type="ChEBI" id="CHEBI:195366"/>
    </ligand>
</feature>
<feature type="active site" description="Proton donor" evidence="4">
    <location>
        <position position="100"/>
    </location>
</feature>
<feature type="binding site" evidence="4">
    <location>
        <begin position="12"/>
        <end position="14"/>
    </location>
    <ligand>
        <name>N(1)-(5-phospho-beta-D-ribosyl)glycinamide</name>
        <dbReference type="ChEBI" id="CHEBI:143788"/>
    </ligand>
</feature>
<feature type="binding site" evidence="4">
    <location>
        <position position="98"/>
    </location>
    <ligand>
        <name>(6R)-10-formyltetrahydrofolate</name>
        <dbReference type="ChEBI" id="CHEBI:195366"/>
    </ligand>
</feature>
<name>A0A2N6UFH9_9LACT</name>
<dbReference type="GO" id="GO:0006189">
    <property type="term" value="P:'de novo' IMP biosynthetic process"/>
    <property type="evidence" value="ECO:0007669"/>
    <property type="project" value="UniProtKB-UniRule"/>
</dbReference>
<comment type="caution">
    <text evidence="4">Lacks conserved residue(s) required for the propagation of feature annotation.</text>
</comment>
<dbReference type="InterPro" id="IPR002376">
    <property type="entry name" value="Formyl_transf_N"/>
</dbReference>
<dbReference type="HAMAP" id="MF_01930">
    <property type="entry name" value="PurN"/>
    <property type="match status" value="1"/>
</dbReference>
<evidence type="ECO:0000256" key="1">
    <source>
        <dbReference type="ARBA" id="ARBA00005054"/>
    </source>
</evidence>
<comment type="catalytic activity">
    <reaction evidence="4">
        <text>N(1)-(5-phospho-beta-D-ribosyl)glycinamide + (6R)-10-formyltetrahydrofolate = N(2)-formyl-N(1)-(5-phospho-beta-D-ribosyl)glycinamide + (6S)-5,6,7,8-tetrahydrofolate + H(+)</text>
        <dbReference type="Rhea" id="RHEA:15053"/>
        <dbReference type="ChEBI" id="CHEBI:15378"/>
        <dbReference type="ChEBI" id="CHEBI:57453"/>
        <dbReference type="ChEBI" id="CHEBI:143788"/>
        <dbReference type="ChEBI" id="CHEBI:147286"/>
        <dbReference type="ChEBI" id="CHEBI:195366"/>
        <dbReference type="EC" id="2.1.2.2"/>
    </reaction>
</comment>
<proteinExistence type="inferred from homology"/>
<reference evidence="6 7" key="1">
    <citation type="submission" date="2017-09" db="EMBL/GenBank/DDBJ databases">
        <title>Bacterial strain isolated from the female urinary microbiota.</title>
        <authorList>
            <person name="Thomas-White K."/>
            <person name="Kumar N."/>
            <person name="Forster S."/>
            <person name="Putonti C."/>
            <person name="Lawley T."/>
            <person name="Wolfe A.J."/>
        </authorList>
    </citation>
    <scope>NUCLEOTIDE SEQUENCE [LARGE SCALE GENOMIC DNA]</scope>
    <source>
        <strain evidence="6 7">UMB0240</strain>
    </source>
</reference>
<dbReference type="NCBIfam" id="TIGR00639">
    <property type="entry name" value="PurN"/>
    <property type="match status" value="1"/>
</dbReference>
<evidence type="ECO:0000256" key="2">
    <source>
        <dbReference type="ARBA" id="ARBA00022679"/>
    </source>
</evidence>
<dbReference type="EMBL" id="PNHQ01000003">
    <property type="protein sequence ID" value="PMC80296.1"/>
    <property type="molecule type" value="Genomic_DNA"/>
</dbReference>
<dbReference type="Proteomes" id="UP000235701">
    <property type="component" value="Unassembled WGS sequence"/>
</dbReference>
<sequence>MIKIGVLISGNGTNLQAVMDACRLGILPAEVAVVISNQADAYGLKRAEMAGIDHLYANDDQKILASLKNHQVDIVVLAGYLKLISKELVQAFEGRMINIHPSLIPAFSGKGYYGLKVHQAVIDRGVKVTGATVHLVDERFDEGKILIQEPVQVLASDDAKSLQASVLKVEHRILITAIADLIQEMNK</sequence>